<keyword evidence="8" id="KW-1185">Reference proteome</keyword>
<keyword evidence="4" id="KW-0793">Thylakoid</keyword>
<keyword evidence="2 5" id="KW-0479">Metal-binding</keyword>
<name>A0A9Q1MIJ7_9SOLA</name>
<protein>
    <recommendedName>
        <fullName evidence="6">PPIase cyclophilin-type domain-containing protein</fullName>
    </recommendedName>
</protein>
<feature type="binding site" evidence="5">
    <location>
        <position position="79"/>
    </location>
    <ligand>
        <name>Mg(2+)</name>
        <dbReference type="ChEBI" id="CHEBI:18420"/>
        <label>1</label>
        <note>catalytic</note>
    </ligand>
</feature>
<evidence type="ECO:0000256" key="1">
    <source>
        <dbReference type="ARBA" id="ARBA00009759"/>
    </source>
</evidence>
<dbReference type="AlphaFoldDB" id="A0A9Q1MIJ7"/>
<accession>A0A9Q1MIJ7</accession>
<dbReference type="InterPro" id="IPR002130">
    <property type="entry name" value="Cyclophilin-type_PPIase_dom"/>
</dbReference>
<proteinExistence type="inferred from homology"/>
<dbReference type="GO" id="GO:0006790">
    <property type="term" value="P:sulfur compound metabolic process"/>
    <property type="evidence" value="ECO:0007669"/>
    <property type="project" value="InterPro"/>
</dbReference>
<feature type="binding site" evidence="5">
    <location>
        <position position="149"/>
    </location>
    <ligand>
        <name>Mg(2+)</name>
        <dbReference type="ChEBI" id="CHEBI:18420"/>
        <label>1</label>
        <note>catalytic</note>
    </ligand>
</feature>
<dbReference type="Pfam" id="PF00459">
    <property type="entry name" value="Inositol_P"/>
    <property type="match status" value="1"/>
</dbReference>
<dbReference type="InterPro" id="IPR029000">
    <property type="entry name" value="Cyclophilin-like_dom_sf"/>
</dbReference>
<organism evidence="7 8">
    <name type="scientific">Anisodus acutangulus</name>
    <dbReference type="NCBI Taxonomy" id="402998"/>
    <lineage>
        <taxon>Eukaryota</taxon>
        <taxon>Viridiplantae</taxon>
        <taxon>Streptophyta</taxon>
        <taxon>Embryophyta</taxon>
        <taxon>Tracheophyta</taxon>
        <taxon>Spermatophyta</taxon>
        <taxon>Magnoliopsida</taxon>
        <taxon>eudicotyledons</taxon>
        <taxon>Gunneridae</taxon>
        <taxon>Pentapetalae</taxon>
        <taxon>asterids</taxon>
        <taxon>lamiids</taxon>
        <taxon>Solanales</taxon>
        <taxon>Solanaceae</taxon>
        <taxon>Solanoideae</taxon>
        <taxon>Hyoscyameae</taxon>
        <taxon>Anisodus</taxon>
    </lineage>
</organism>
<evidence type="ECO:0000256" key="4">
    <source>
        <dbReference type="ARBA" id="ARBA00023078"/>
    </source>
</evidence>
<dbReference type="Pfam" id="PF00160">
    <property type="entry name" value="Pro_isomerase"/>
    <property type="match status" value="1"/>
</dbReference>
<dbReference type="Gene3D" id="1.20.120.290">
    <property type="entry name" value="Oxygen-evolving enhancer protein 3 (PsbQ), four-helix up-down bundle"/>
    <property type="match status" value="1"/>
</dbReference>
<comment type="cofactor">
    <cofactor evidence="5">
        <name>Mg(2+)</name>
        <dbReference type="ChEBI" id="CHEBI:18420"/>
    </cofactor>
</comment>
<dbReference type="InterPro" id="IPR020583">
    <property type="entry name" value="Inositol_monoP_metal-BS"/>
</dbReference>
<dbReference type="NCBIfam" id="TIGR01330">
    <property type="entry name" value="bisphos_HAL2"/>
    <property type="match status" value="1"/>
</dbReference>
<gene>
    <name evidence="7" type="ORF">K7X08_027242</name>
</gene>
<evidence type="ECO:0000256" key="3">
    <source>
        <dbReference type="ARBA" id="ARBA00022842"/>
    </source>
</evidence>
<dbReference type="PANTHER" id="PTHR47318">
    <property type="entry name" value="PEPTIDYL-PROLYL CIS-TRANS ISOMERASE CYP37, CHLOROPLASTIC"/>
    <property type="match status" value="1"/>
</dbReference>
<dbReference type="PROSITE" id="PS00630">
    <property type="entry name" value="IMP_2"/>
    <property type="match status" value="1"/>
</dbReference>
<evidence type="ECO:0000259" key="6">
    <source>
        <dbReference type="PROSITE" id="PS50072"/>
    </source>
</evidence>
<evidence type="ECO:0000256" key="2">
    <source>
        <dbReference type="ARBA" id="ARBA00022723"/>
    </source>
</evidence>
<dbReference type="Pfam" id="PF21329">
    <property type="entry name" value="CYP38_PsbQ-like"/>
    <property type="match status" value="1"/>
</dbReference>
<dbReference type="InterPro" id="IPR006239">
    <property type="entry name" value="DPNP"/>
</dbReference>
<dbReference type="InterPro" id="IPR000760">
    <property type="entry name" value="Inositol_monophosphatase-like"/>
</dbReference>
<sequence length="808" mass="88126">MDNDKYSEELNVAVRVVHMACDLCQKVQKGLLSTTFDDNEVKSKDDDSLVTIADWSVQATVSWILSNTFSSENVSIVAEEDVQTLSKPEAAGLLGKVVSTVNECLAEASRYGLKCPDKPLGPSKILAAISHCNSKGGPLGRHWVLDPVDGTLGFVRGDQYAVALALIDNGEVVVGVLGCPNYHVKRDRHNKQQQNHISSEVSVPSADLLEEGCVMYTKKGTGEAWVQPIVYGDRKYEWPNFAKQVRVSPIDDPALATFCEPVERANSNHSYTAGLASSVGLRNKPLRVYSMVKYAAIAQGDAEIFMKFARAGYKEKIWDHAAGALIVQEAGGVKDSDRILSYCVLPGGKHVFSSHTNLNRASYTDSFLPSLQNKSLFHTHLRLPLTPLRCPTPARPIYAKKNAASMELTKRPTSPSILLTHLESSMKQFQRLMAVIFIFIEIASPIPLYGWQVWSISPAEAVLYSPETKTLPRTGELALRRAIPANTNMKSIQDSLEDISYLLRIPQRKPFGTMEGNVKKALKIATDEKASILASIPAELKEEGLVLYTSLIDGKGGLQKLLQHIKDKDTDKVSVGLASTLDTIAQLELLQAPGISFLLPQQYLKYPRLTGRGIVEFTVEKVDGSAFSPEAAGEAKSTAKIQVVVDGYSAPLTAGNFAKLVVDGAYDGMKLTCANLAILSDSKMGKTTGYSVPLEIKPAGQFEPLYRTTLSVQDGELPVLPLSVYGAVAMAHSDVSDENSSPSQFFFYLYDKRNSGLGGLSFDEGQFSVFGYTTIGRDILPQIKTGDIIRSAKLVEGQDRLVLPPLEN</sequence>
<comment type="caution">
    <text evidence="7">The sequence shown here is derived from an EMBL/GenBank/DDBJ whole genome shotgun (WGS) entry which is preliminary data.</text>
</comment>
<dbReference type="Gene3D" id="3.40.190.80">
    <property type="match status" value="1"/>
</dbReference>
<dbReference type="PROSITE" id="PS00629">
    <property type="entry name" value="IMP_1"/>
    <property type="match status" value="1"/>
</dbReference>
<dbReference type="GO" id="GO:0003755">
    <property type="term" value="F:peptidyl-prolyl cis-trans isomerase activity"/>
    <property type="evidence" value="ECO:0007669"/>
    <property type="project" value="InterPro"/>
</dbReference>
<comment type="similarity">
    <text evidence="1">Belongs to the inositol monophosphatase superfamily.</text>
</comment>
<dbReference type="EMBL" id="JAJAGQ010000006">
    <property type="protein sequence ID" value="KAJ8561052.1"/>
    <property type="molecule type" value="Genomic_DNA"/>
</dbReference>
<dbReference type="InterPro" id="IPR023222">
    <property type="entry name" value="PsbQ-like_dom_sf"/>
</dbReference>
<dbReference type="CDD" id="cd01517">
    <property type="entry name" value="PAP_phosphatase"/>
    <property type="match status" value="1"/>
</dbReference>
<dbReference type="InterPro" id="IPR044259">
    <property type="entry name" value="CYP37-like"/>
</dbReference>
<evidence type="ECO:0000313" key="8">
    <source>
        <dbReference type="Proteomes" id="UP001152561"/>
    </source>
</evidence>
<feature type="binding site" evidence="5">
    <location>
        <position position="146"/>
    </location>
    <ligand>
        <name>Mg(2+)</name>
        <dbReference type="ChEBI" id="CHEBI:18420"/>
        <label>1</label>
        <note>catalytic</note>
    </ligand>
</feature>
<dbReference type="InterPro" id="IPR020550">
    <property type="entry name" value="Inositol_monophosphatase_CS"/>
</dbReference>
<dbReference type="InterPro" id="IPR048563">
    <property type="entry name" value="CYP38_PsbQ-like"/>
</dbReference>
<evidence type="ECO:0000313" key="7">
    <source>
        <dbReference type="EMBL" id="KAJ8561052.1"/>
    </source>
</evidence>
<evidence type="ECO:0000256" key="5">
    <source>
        <dbReference type="PIRSR" id="PIRSR600760-2"/>
    </source>
</evidence>
<dbReference type="SUPFAM" id="SSF56655">
    <property type="entry name" value="Carbohydrate phosphatase"/>
    <property type="match status" value="1"/>
</dbReference>
<dbReference type="PANTHER" id="PTHR47318:SF1">
    <property type="entry name" value="PEPTIDYL-PROLYL CIS-TRANS ISOMERASE CYP37, CHLOROPLASTIC"/>
    <property type="match status" value="1"/>
</dbReference>
<keyword evidence="3 5" id="KW-0460">Magnesium</keyword>
<dbReference type="Gene3D" id="2.40.100.10">
    <property type="entry name" value="Cyclophilin-like"/>
    <property type="match status" value="1"/>
</dbReference>
<dbReference type="GO" id="GO:0046872">
    <property type="term" value="F:metal ion binding"/>
    <property type="evidence" value="ECO:0007669"/>
    <property type="project" value="UniProtKB-KW"/>
</dbReference>
<dbReference type="GO" id="GO:0046854">
    <property type="term" value="P:phosphatidylinositol phosphate biosynthetic process"/>
    <property type="evidence" value="ECO:0007669"/>
    <property type="project" value="InterPro"/>
</dbReference>
<dbReference type="Gene3D" id="3.30.540.10">
    <property type="entry name" value="Fructose-1,6-Bisphosphatase, subunit A, domain 1"/>
    <property type="match status" value="1"/>
</dbReference>
<dbReference type="Proteomes" id="UP001152561">
    <property type="component" value="Unassembled WGS sequence"/>
</dbReference>
<dbReference type="OrthoDB" id="1735926at2759"/>
<feature type="domain" description="PPIase cyclophilin-type" evidence="6">
    <location>
        <begin position="636"/>
        <end position="784"/>
    </location>
</feature>
<feature type="binding site" evidence="5">
    <location>
        <position position="319"/>
    </location>
    <ligand>
        <name>Mg(2+)</name>
        <dbReference type="ChEBI" id="CHEBI:18420"/>
        <label>1</label>
        <note>catalytic</note>
    </ligand>
</feature>
<dbReference type="GO" id="GO:0008441">
    <property type="term" value="F:3'(2'),5'-bisphosphate nucleotidase activity"/>
    <property type="evidence" value="ECO:0007669"/>
    <property type="project" value="InterPro"/>
</dbReference>
<dbReference type="PROSITE" id="PS50072">
    <property type="entry name" value="CSA_PPIASE_2"/>
    <property type="match status" value="1"/>
</dbReference>
<dbReference type="SUPFAM" id="SSF50891">
    <property type="entry name" value="Cyclophilin-like"/>
    <property type="match status" value="1"/>
</dbReference>
<reference evidence="8" key="1">
    <citation type="journal article" date="2023" name="Proc. Natl. Acad. Sci. U.S.A.">
        <title>Genomic and structural basis for evolution of tropane alkaloid biosynthesis.</title>
        <authorList>
            <person name="Wanga Y.-J."/>
            <person name="Taina T."/>
            <person name="Yua J.-Y."/>
            <person name="Lia J."/>
            <person name="Xua B."/>
            <person name="Chenc J."/>
            <person name="D'Auriad J.C."/>
            <person name="Huanga J.-P."/>
            <person name="Huanga S.-X."/>
        </authorList>
    </citation>
    <scope>NUCLEOTIDE SEQUENCE [LARGE SCALE GENOMIC DNA]</scope>
    <source>
        <strain evidence="8">cv. KIB-2019</strain>
    </source>
</reference>